<feature type="compositionally biased region" description="Basic residues" evidence="1">
    <location>
        <begin position="1019"/>
        <end position="1035"/>
    </location>
</feature>
<evidence type="ECO:0000259" key="4">
    <source>
        <dbReference type="Pfam" id="PF18796"/>
    </source>
</evidence>
<sequence length="1048" mass="119898">MELMNDDLGKIEDAGAIVRGGGIDRHWQSITPDKKFLAMFGKKRQDAWLFDSNTALVHFNLRSIEFGNWMTQQDRSNFLYAASLSLHHLAKVLQIQDADIGMNGRLSLALGARGHGNAKAHYEPTPYGVINLTKTQGFGSLAHEYAHALDNVISFLTNGREAYVSGGRETRKGYNPTKAKKGNFFEQQFEEFFNLLYFDKKGEETQFSKDISNFNAGDYYERRNEVFARSFEVYIFNLLKDAKIKNIFLVDSSYQAVVYPNPTLSKLIKPIIDRIVKKGFSEIRKNKQDTLQGITTPTGYKGFRKTLKAHANLDDTLLAMKRIALRDFKQVEELAHELQDNTVAETSENIWNYLREHTRYKLDSEGIEELRTPARSMVDGQKGVEDTNFGIDCDDYTILVSALLLNLGIDHEYRVTAYEEVGKFQHIYPVAFDTDGTPYVIDIVPEIPHFNYEEQPIIDLKTIPMELQELSGVQPELLEENEFPITDEEILNDFAEEIDEANQLEGIEDDYEDAILDNTFLSGFEEVMDEADADIILNGTSDTIALLERGILAEVNKARQVLANEQREPTVLSQLVDVDMELRIIDHVMQSWEDEDLRDSALMAAIQSSSQYTNFFRAIKASLDGLNEEQLNGLDNEELDEPLYLARIPNNEDLLLDVLEDEDDEDLEGLGMVDDELEYYDNFEDFEDEDIPNLSGFFRKVFRKIRKGVKKVVKAVVRFNPATLVMRGAIILVLKINLFKFAEKLIYGYLSEAQARQQGLDINEWRRRVKKLRRAERFFTKIGGRASKFRKAIVRGKGGRRARLPLRGLGAVATTSTAAASGFIVFMKKLLAKINPIKLIKKVANKIRNKRRPPVPNRSIPRTVTNRPTFIPRSKPYRTNTSVPMQRFTPNVPSVTTTVNPNIPKQRFLDKVKQVFSRHKKKWVIGIIIFVFTLVGYKYYQKSQKKKKRSLAGIKAARTRARNQKRIAATPKRRRTTAKRRTAVKRSTPRLKRRTPRALPARAVSGVRKRKTSNGSRLKAMHRKAKQLQKTHPKTKYSTLLKRAAKQL</sequence>
<dbReference type="Proteomes" id="UP000318833">
    <property type="component" value="Unassembled WGS sequence"/>
</dbReference>
<dbReference type="Gene3D" id="3.10.620.30">
    <property type="match status" value="1"/>
</dbReference>
<feature type="compositionally biased region" description="Basic residues" evidence="1">
    <location>
        <begin position="957"/>
        <end position="996"/>
    </location>
</feature>
<proteinExistence type="predicted"/>
<feature type="domain" description="Transglutaminase-like" evidence="3">
    <location>
        <begin position="330"/>
        <end position="447"/>
    </location>
</feature>
<accession>A0A554VNQ4</accession>
<organism evidence="5 6">
    <name type="scientific">Aquimarina algiphila</name>
    <dbReference type="NCBI Taxonomy" id="2047982"/>
    <lineage>
        <taxon>Bacteria</taxon>
        <taxon>Pseudomonadati</taxon>
        <taxon>Bacteroidota</taxon>
        <taxon>Flavobacteriia</taxon>
        <taxon>Flavobacteriales</taxon>
        <taxon>Flavobacteriaceae</taxon>
        <taxon>Aquimarina</taxon>
    </lineage>
</organism>
<dbReference type="InterPro" id="IPR007562">
    <property type="entry name" value="Transglutaminase-like_domain"/>
</dbReference>
<evidence type="ECO:0000313" key="6">
    <source>
        <dbReference type="Proteomes" id="UP000318833"/>
    </source>
</evidence>
<keyword evidence="2" id="KW-0472">Membrane</keyword>
<evidence type="ECO:0000256" key="1">
    <source>
        <dbReference type="SAM" id="MobiDB-lite"/>
    </source>
</evidence>
<evidence type="ECO:0008006" key="7">
    <source>
        <dbReference type="Google" id="ProtNLM"/>
    </source>
</evidence>
<protein>
    <recommendedName>
        <fullName evidence="7">Large polyvalent protein-associated domain-containing protein</fullName>
    </recommendedName>
</protein>
<dbReference type="EMBL" id="VLNR01000010">
    <property type="protein sequence ID" value="TSE10007.1"/>
    <property type="molecule type" value="Genomic_DNA"/>
</dbReference>
<dbReference type="InterPro" id="IPR041047">
    <property type="entry name" value="LPD1"/>
</dbReference>
<comment type="caution">
    <text evidence="5">The sequence shown here is derived from an EMBL/GenBank/DDBJ whole genome shotgun (WGS) entry which is preliminary data.</text>
</comment>
<feature type="region of interest" description="Disordered" evidence="1">
    <location>
        <begin position="849"/>
        <end position="897"/>
    </location>
</feature>
<dbReference type="Pfam" id="PF04473">
    <property type="entry name" value="DUF553"/>
    <property type="match status" value="1"/>
</dbReference>
<keyword evidence="2" id="KW-0812">Transmembrane</keyword>
<evidence type="ECO:0000256" key="2">
    <source>
        <dbReference type="SAM" id="Phobius"/>
    </source>
</evidence>
<feature type="region of interest" description="Disordered" evidence="1">
    <location>
        <begin position="946"/>
        <end position="1037"/>
    </location>
</feature>
<gene>
    <name evidence="5" type="ORF">FOF46_06815</name>
</gene>
<feature type="domain" description="Large polyvalent protein-associated" evidence="4">
    <location>
        <begin position="216"/>
        <end position="277"/>
    </location>
</feature>
<dbReference type="AlphaFoldDB" id="A0A554VNQ4"/>
<name>A0A554VNQ4_9FLAO</name>
<feature type="transmembrane region" description="Helical" evidence="2">
    <location>
        <begin position="923"/>
        <end position="940"/>
    </location>
</feature>
<dbReference type="OrthoDB" id="1154186at2"/>
<keyword evidence="6" id="KW-1185">Reference proteome</keyword>
<evidence type="ECO:0000259" key="3">
    <source>
        <dbReference type="Pfam" id="PF04473"/>
    </source>
</evidence>
<evidence type="ECO:0000313" key="5">
    <source>
        <dbReference type="EMBL" id="TSE10007.1"/>
    </source>
</evidence>
<reference evidence="5 6" key="1">
    <citation type="submission" date="2019-07" db="EMBL/GenBank/DDBJ databases">
        <title>The draft genome sequence of Aquimarina algiphila M91.</title>
        <authorList>
            <person name="Meng X."/>
        </authorList>
    </citation>
    <scope>NUCLEOTIDE SEQUENCE [LARGE SCALE GENOMIC DNA]</scope>
    <source>
        <strain evidence="5 6">M91</strain>
    </source>
</reference>
<keyword evidence="2" id="KW-1133">Transmembrane helix</keyword>
<dbReference type="Pfam" id="PF18796">
    <property type="entry name" value="LPD1"/>
    <property type="match status" value="1"/>
</dbReference>